<dbReference type="SUPFAM" id="SSF48613">
    <property type="entry name" value="Heme oxygenase-like"/>
    <property type="match status" value="1"/>
</dbReference>
<proteinExistence type="predicted"/>
<sequence>MGGQAGPAVRPLPRGELSAALLDALAADPGRGRLPGRALAEEADVYGDDLQLALYLCYELHYRGWQGVSDDWEWDPGLLGLRRLLEQRFTAALRVDVPYGDDARAALEELVTERPDGRGVTHFLRDRGHWWQLQEYAVHRSLYQLKEADPHAWMIPRLTGRAKAALATVEYEEFGAGRAERVHAELFAGLMQDLALDDTYGHYLDAVPAATLATVNLMSLFGLHRARRGALVGHFAVLECTSPPASRRLMEAMQRLGAGPAATGFYAEHVEADAVHEQLVRHEVVGDLLEREPRLAADVCFGIAATGLLEDRFAGHVLGAWEAGGSSLRTRPSV</sequence>
<comment type="caution">
    <text evidence="1">The sequence shown here is derived from an EMBL/GenBank/DDBJ whole genome shotgun (WGS) entry which is preliminary data.</text>
</comment>
<evidence type="ECO:0000313" key="2">
    <source>
        <dbReference type="Proteomes" id="UP000587462"/>
    </source>
</evidence>
<dbReference type="Pfam" id="PF14518">
    <property type="entry name" value="Haem_oxygenas_2"/>
    <property type="match status" value="1"/>
</dbReference>
<reference evidence="1 2" key="1">
    <citation type="submission" date="2020-04" db="EMBL/GenBank/DDBJ databases">
        <title>Draft Genome Sequence of Streptomyces morookaense DSM 40503, an 8-azaguanine-producing strain.</title>
        <authorList>
            <person name="Qi J."/>
            <person name="Gao J.-M."/>
        </authorList>
    </citation>
    <scope>NUCLEOTIDE SEQUENCE [LARGE SCALE GENOMIC DNA]</scope>
    <source>
        <strain evidence="1 2">DSM 40503</strain>
    </source>
</reference>
<protein>
    <submittedName>
        <fullName evidence="1">Iron-containing redox enzyme family protein</fullName>
    </submittedName>
</protein>
<dbReference type="EMBL" id="JABBXF010000004">
    <property type="protein sequence ID" value="NVK76477.1"/>
    <property type="molecule type" value="Genomic_DNA"/>
</dbReference>
<dbReference type="AlphaFoldDB" id="A0A7Y7B026"/>
<dbReference type="InterPro" id="IPR016084">
    <property type="entry name" value="Haem_Oase-like_multi-hlx"/>
</dbReference>
<organism evidence="1 2">
    <name type="scientific">Streptomyces morookaense</name>
    <name type="common">Streptoverticillium morookaense</name>
    <dbReference type="NCBI Taxonomy" id="1970"/>
    <lineage>
        <taxon>Bacteria</taxon>
        <taxon>Bacillati</taxon>
        <taxon>Actinomycetota</taxon>
        <taxon>Actinomycetes</taxon>
        <taxon>Kitasatosporales</taxon>
        <taxon>Streptomycetaceae</taxon>
        <taxon>Streptomyces</taxon>
    </lineage>
</organism>
<dbReference type="Proteomes" id="UP000587462">
    <property type="component" value="Unassembled WGS sequence"/>
</dbReference>
<accession>A0A7Y7B026</accession>
<dbReference type="Gene3D" id="1.20.910.10">
    <property type="entry name" value="Heme oxygenase-like"/>
    <property type="match status" value="1"/>
</dbReference>
<gene>
    <name evidence="1" type="ORF">HG542_02250</name>
</gene>
<dbReference type="SMART" id="SM01236">
    <property type="entry name" value="Haem_oxygenase_2"/>
    <property type="match status" value="1"/>
</dbReference>
<dbReference type="RefSeq" id="WP_171078275.1">
    <property type="nucleotide sequence ID" value="NZ_BNBU01000001.1"/>
</dbReference>
<name>A0A7Y7B026_STRMO</name>
<keyword evidence="2" id="KW-1185">Reference proteome</keyword>
<evidence type="ECO:0000313" key="1">
    <source>
        <dbReference type="EMBL" id="NVK76477.1"/>
    </source>
</evidence>